<dbReference type="InterPro" id="IPR006843">
    <property type="entry name" value="PAP/fibrillin_dom"/>
</dbReference>
<dbReference type="EMBL" id="KZ772737">
    <property type="protein sequence ID" value="PTQ36225.1"/>
    <property type="molecule type" value="Genomic_DNA"/>
</dbReference>
<evidence type="ECO:0000313" key="4">
    <source>
        <dbReference type="EMBL" id="PTQ36225.1"/>
    </source>
</evidence>
<evidence type="ECO:0000313" key="5">
    <source>
        <dbReference type="Proteomes" id="UP000244005"/>
    </source>
</evidence>
<organism evidence="4 5">
    <name type="scientific">Marchantia polymorpha</name>
    <name type="common">Common liverwort</name>
    <name type="synonym">Marchantia aquatica</name>
    <dbReference type="NCBI Taxonomy" id="3197"/>
    <lineage>
        <taxon>Eukaryota</taxon>
        <taxon>Viridiplantae</taxon>
        <taxon>Streptophyta</taxon>
        <taxon>Embryophyta</taxon>
        <taxon>Marchantiophyta</taxon>
        <taxon>Marchantiopsida</taxon>
        <taxon>Marchantiidae</taxon>
        <taxon>Marchantiales</taxon>
        <taxon>Marchantiaceae</taxon>
        <taxon>Marchantia</taxon>
    </lineage>
</organism>
<evidence type="ECO:0000259" key="3">
    <source>
        <dbReference type="Pfam" id="PF04755"/>
    </source>
</evidence>
<dbReference type="AlphaFoldDB" id="A0A2R6WQV6"/>
<dbReference type="GO" id="GO:0009536">
    <property type="term" value="C:plastid"/>
    <property type="evidence" value="ECO:0007669"/>
    <property type="project" value="UniProtKB-SubCell"/>
</dbReference>
<proteinExistence type="predicted"/>
<protein>
    <recommendedName>
        <fullName evidence="3">Plastid lipid-associated protein/fibrillin conserved domain-containing protein</fullName>
    </recommendedName>
</protein>
<feature type="domain" description="Plastid lipid-associated protein/fibrillin conserved" evidence="3">
    <location>
        <begin position="87"/>
        <end position="264"/>
    </location>
</feature>
<reference evidence="5" key="1">
    <citation type="journal article" date="2017" name="Cell">
        <title>Insights into land plant evolution garnered from the Marchantia polymorpha genome.</title>
        <authorList>
            <person name="Bowman J.L."/>
            <person name="Kohchi T."/>
            <person name="Yamato K.T."/>
            <person name="Jenkins J."/>
            <person name="Shu S."/>
            <person name="Ishizaki K."/>
            <person name="Yamaoka S."/>
            <person name="Nishihama R."/>
            <person name="Nakamura Y."/>
            <person name="Berger F."/>
            <person name="Adam C."/>
            <person name="Aki S.S."/>
            <person name="Althoff F."/>
            <person name="Araki T."/>
            <person name="Arteaga-Vazquez M.A."/>
            <person name="Balasubrmanian S."/>
            <person name="Barry K."/>
            <person name="Bauer D."/>
            <person name="Boehm C.R."/>
            <person name="Briginshaw L."/>
            <person name="Caballero-Perez J."/>
            <person name="Catarino B."/>
            <person name="Chen F."/>
            <person name="Chiyoda S."/>
            <person name="Chovatia M."/>
            <person name="Davies K.M."/>
            <person name="Delmans M."/>
            <person name="Demura T."/>
            <person name="Dierschke T."/>
            <person name="Dolan L."/>
            <person name="Dorantes-Acosta A.E."/>
            <person name="Eklund D.M."/>
            <person name="Florent S.N."/>
            <person name="Flores-Sandoval E."/>
            <person name="Fujiyama A."/>
            <person name="Fukuzawa H."/>
            <person name="Galik B."/>
            <person name="Grimanelli D."/>
            <person name="Grimwood J."/>
            <person name="Grossniklaus U."/>
            <person name="Hamada T."/>
            <person name="Haseloff J."/>
            <person name="Hetherington A.J."/>
            <person name="Higo A."/>
            <person name="Hirakawa Y."/>
            <person name="Hundley H.N."/>
            <person name="Ikeda Y."/>
            <person name="Inoue K."/>
            <person name="Inoue S.I."/>
            <person name="Ishida S."/>
            <person name="Jia Q."/>
            <person name="Kakita M."/>
            <person name="Kanazawa T."/>
            <person name="Kawai Y."/>
            <person name="Kawashima T."/>
            <person name="Kennedy M."/>
            <person name="Kinose K."/>
            <person name="Kinoshita T."/>
            <person name="Kohara Y."/>
            <person name="Koide E."/>
            <person name="Komatsu K."/>
            <person name="Kopischke S."/>
            <person name="Kubo M."/>
            <person name="Kyozuka J."/>
            <person name="Lagercrantz U."/>
            <person name="Lin S.S."/>
            <person name="Lindquist E."/>
            <person name="Lipzen A.M."/>
            <person name="Lu C.W."/>
            <person name="De Luna E."/>
            <person name="Martienssen R.A."/>
            <person name="Minamino N."/>
            <person name="Mizutani M."/>
            <person name="Mizutani M."/>
            <person name="Mochizuki N."/>
            <person name="Monte I."/>
            <person name="Mosher R."/>
            <person name="Nagasaki H."/>
            <person name="Nakagami H."/>
            <person name="Naramoto S."/>
            <person name="Nishitani K."/>
            <person name="Ohtani M."/>
            <person name="Okamoto T."/>
            <person name="Okumura M."/>
            <person name="Phillips J."/>
            <person name="Pollak B."/>
            <person name="Reinders A."/>
            <person name="Rovekamp M."/>
            <person name="Sano R."/>
            <person name="Sawa S."/>
            <person name="Schmid M.W."/>
            <person name="Shirakawa M."/>
            <person name="Solano R."/>
            <person name="Spunde A."/>
            <person name="Suetsugu N."/>
            <person name="Sugano S."/>
            <person name="Sugiyama A."/>
            <person name="Sun R."/>
            <person name="Suzuki Y."/>
            <person name="Takenaka M."/>
            <person name="Takezawa D."/>
            <person name="Tomogane H."/>
            <person name="Tsuzuki M."/>
            <person name="Ueda T."/>
            <person name="Umeda M."/>
            <person name="Ward J.M."/>
            <person name="Watanabe Y."/>
            <person name="Yazaki K."/>
            <person name="Yokoyama R."/>
            <person name="Yoshitake Y."/>
            <person name="Yotsui I."/>
            <person name="Zachgo S."/>
            <person name="Schmutz J."/>
        </authorList>
    </citation>
    <scope>NUCLEOTIDE SEQUENCE [LARGE SCALE GENOMIC DNA]</scope>
    <source>
        <strain evidence="5">Tak-1</strain>
    </source>
</reference>
<comment type="subcellular location">
    <subcellularLocation>
        <location evidence="1">Plastid</location>
    </subcellularLocation>
</comment>
<evidence type="ECO:0000256" key="2">
    <source>
        <dbReference type="ARBA" id="ARBA00022640"/>
    </source>
</evidence>
<dbReference type="OrthoDB" id="348976at2759"/>
<name>A0A2R6WQV6_MARPO</name>
<dbReference type="Gramene" id="Mp1g23400.1">
    <property type="protein sequence ID" value="Mp1g23400.1.cds"/>
    <property type="gene ID" value="Mp1g23400"/>
</dbReference>
<dbReference type="PANTHER" id="PTHR31906">
    <property type="entry name" value="PLASTID-LIPID-ASSOCIATED PROTEIN 4, CHLOROPLASTIC-RELATED"/>
    <property type="match status" value="1"/>
</dbReference>
<sequence>MMVMTVQALGPSSLGTCGRRESGNCVVKAALAQRKALCHGYCTRYKSYHAVKNVTERRLASTATHVVVKCASSVSSAVPDTAQSREELALIEALLGIQGRGRVAAPQQLEAVQRAIDALEEAGGVQDPTLSPLIEGRWQLMFTTRPGTASPIQRTFVGVDAFTVFQEIELTGTTDPRVSNIVRASESIGELKVEAAATRESNKRILFRFDKAAFDFKFLPFKVPYPVPFKLLGDEAKGWLDTTYLSPSGTIRISRGNKGSTFILQKNLDPRQQLLQAVATGTNVEKAIEVLVSLNPTKDCTDIGGLKGQWRLLWNSQAENANWIQKSSVKLKNWQIYYDNTRLENLVEFLPGLKLRAGASTLAASEERQDVKIEGASLELGSLRIPVNITGEGYVDILYLDQKLKISRGNKGSMFLHVREE</sequence>
<evidence type="ECO:0000256" key="1">
    <source>
        <dbReference type="ARBA" id="ARBA00004474"/>
    </source>
</evidence>
<dbReference type="InterPro" id="IPR039633">
    <property type="entry name" value="PAP"/>
</dbReference>
<feature type="domain" description="Plastid lipid-associated protein/fibrillin conserved" evidence="3">
    <location>
        <begin position="282"/>
        <end position="365"/>
    </location>
</feature>
<dbReference type="Pfam" id="PF04755">
    <property type="entry name" value="PAP_fibrillin"/>
    <property type="match status" value="2"/>
</dbReference>
<keyword evidence="2" id="KW-0934">Plastid</keyword>
<keyword evidence="5" id="KW-1185">Reference proteome</keyword>
<gene>
    <name evidence="4" type="ORF">MARPO_0065s0038</name>
</gene>
<dbReference type="OMA" id="AENANWI"/>
<accession>A0A2R6WQV6</accession>
<dbReference type="Proteomes" id="UP000244005">
    <property type="component" value="Unassembled WGS sequence"/>
</dbReference>